<protein>
    <recommendedName>
        <fullName evidence="2">Barstar (barnase inhibitor) domain-containing protein</fullName>
    </recommendedName>
</protein>
<comment type="similarity">
    <text evidence="1">Belongs to the barstar family.</text>
</comment>
<dbReference type="OrthoDB" id="7575400at2"/>
<dbReference type="AlphaFoldDB" id="A0A0F4XL73"/>
<evidence type="ECO:0000313" key="4">
    <source>
        <dbReference type="Proteomes" id="UP000033662"/>
    </source>
</evidence>
<evidence type="ECO:0000313" key="3">
    <source>
        <dbReference type="EMBL" id="KKA06657.1"/>
    </source>
</evidence>
<accession>A0A0F4XL73</accession>
<evidence type="ECO:0000256" key="1">
    <source>
        <dbReference type="ARBA" id="ARBA00006845"/>
    </source>
</evidence>
<sequence>MVRVDANLITDWQTFHSVFAEKFGFPSFYGRNMDAWVDCLSYLDDPSAEMSSIHVQSGQPLSLVIDNAQNFKRRCPEQFEALVECAAFVNWRVVVAGGTPLLALAFNV</sequence>
<dbReference type="InterPro" id="IPR000468">
    <property type="entry name" value="Barstar"/>
</dbReference>
<reference evidence="3 4" key="1">
    <citation type="submission" date="2015-03" db="EMBL/GenBank/DDBJ databases">
        <title>Pseudomonas fluorescens 1855-344 Genome sequencing and assembly.</title>
        <authorList>
            <person name="Eng W.W.H."/>
            <person name="Gan H.M."/>
            <person name="Savka M.A."/>
        </authorList>
    </citation>
    <scope>NUCLEOTIDE SEQUENCE [LARGE SCALE GENOMIC DNA]</scope>
    <source>
        <strain evidence="3 4">1855-344</strain>
    </source>
</reference>
<dbReference type="Proteomes" id="UP000033662">
    <property type="component" value="Unassembled WGS sequence"/>
</dbReference>
<comment type="caution">
    <text evidence="3">The sequence shown here is derived from an EMBL/GenBank/DDBJ whole genome shotgun (WGS) entry which is preliminary data.</text>
</comment>
<name>A0A0F4XL73_9PSED</name>
<dbReference type="InterPro" id="IPR035905">
    <property type="entry name" value="Barstar-like_sf"/>
</dbReference>
<proteinExistence type="inferred from homology"/>
<dbReference type="Pfam" id="PF01337">
    <property type="entry name" value="Barstar"/>
    <property type="match status" value="1"/>
</dbReference>
<dbReference type="PATRIC" id="fig|132476.4.peg.1616"/>
<dbReference type="SUPFAM" id="SSF52038">
    <property type="entry name" value="Barstar-related"/>
    <property type="match status" value="1"/>
</dbReference>
<dbReference type="EMBL" id="JZXC01000016">
    <property type="protein sequence ID" value="KKA06657.1"/>
    <property type="molecule type" value="Genomic_DNA"/>
</dbReference>
<evidence type="ECO:0000259" key="2">
    <source>
        <dbReference type="Pfam" id="PF01337"/>
    </source>
</evidence>
<dbReference type="Gene3D" id="3.30.370.10">
    <property type="entry name" value="Barstar-like"/>
    <property type="match status" value="1"/>
</dbReference>
<organism evidence="3 4">
    <name type="scientific">Pseudomonas kilonensis</name>
    <dbReference type="NCBI Taxonomy" id="132476"/>
    <lineage>
        <taxon>Bacteria</taxon>
        <taxon>Pseudomonadati</taxon>
        <taxon>Pseudomonadota</taxon>
        <taxon>Gammaproteobacteria</taxon>
        <taxon>Pseudomonadales</taxon>
        <taxon>Pseudomonadaceae</taxon>
        <taxon>Pseudomonas</taxon>
    </lineage>
</organism>
<gene>
    <name evidence="3" type="ORF">VP02_17345</name>
</gene>
<feature type="domain" description="Barstar (barnase inhibitor)" evidence="2">
    <location>
        <begin position="2"/>
        <end position="87"/>
    </location>
</feature>